<organism evidence="3 4">
    <name type="scientific">Mitsuokella multacida DSM 20544</name>
    <dbReference type="NCBI Taxonomy" id="500635"/>
    <lineage>
        <taxon>Bacteria</taxon>
        <taxon>Bacillati</taxon>
        <taxon>Bacillota</taxon>
        <taxon>Negativicutes</taxon>
        <taxon>Selenomonadales</taxon>
        <taxon>Selenomonadaceae</taxon>
        <taxon>Mitsuokella</taxon>
    </lineage>
</organism>
<dbReference type="HOGENOM" id="CLU_154558_12_2_9"/>
<keyword evidence="4" id="KW-1185">Reference proteome</keyword>
<dbReference type="GO" id="GO:0006355">
    <property type="term" value="P:regulation of DNA-templated transcription"/>
    <property type="evidence" value="ECO:0007669"/>
    <property type="project" value="InterPro"/>
</dbReference>
<dbReference type="EMBL" id="ABWK02000012">
    <property type="protein sequence ID" value="EEX69076.1"/>
    <property type="molecule type" value="Genomic_DNA"/>
</dbReference>
<dbReference type="GO" id="GO:0044010">
    <property type="term" value="P:single-species biofilm formation"/>
    <property type="evidence" value="ECO:0007669"/>
    <property type="project" value="InterPro"/>
</dbReference>
<dbReference type="GO" id="GO:0006351">
    <property type="term" value="P:DNA-templated transcription"/>
    <property type="evidence" value="ECO:0007669"/>
    <property type="project" value="TreeGrafter"/>
</dbReference>
<proteinExistence type="inferred from homology"/>
<dbReference type="STRING" id="500635.MITSMUL_04146"/>
<comment type="caution">
    <text evidence="3">The sequence shown here is derived from an EMBL/GenBank/DDBJ whole genome shotgun (WGS) entry which is preliminary data.</text>
</comment>
<dbReference type="Pfam" id="PF04221">
    <property type="entry name" value="RelB"/>
    <property type="match status" value="1"/>
</dbReference>
<dbReference type="NCBIfam" id="TIGR02384">
    <property type="entry name" value="RelB_DinJ"/>
    <property type="match status" value="1"/>
</dbReference>
<dbReference type="Proteomes" id="UP000003671">
    <property type="component" value="Unassembled WGS sequence"/>
</dbReference>
<dbReference type="GO" id="GO:0000987">
    <property type="term" value="F:cis-regulatory region sequence-specific DNA binding"/>
    <property type="evidence" value="ECO:0007669"/>
    <property type="project" value="InterPro"/>
</dbReference>
<dbReference type="PANTHER" id="PTHR38781:SF1">
    <property type="entry name" value="ANTITOXIN DINJ-RELATED"/>
    <property type="match status" value="1"/>
</dbReference>
<dbReference type="InterPro" id="IPR007337">
    <property type="entry name" value="RelB/DinJ"/>
</dbReference>
<accession>C9KLR2</accession>
<keyword evidence="2" id="KW-1277">Toxin-antitoxin system</keyword>
<evidence type="ECO:0000256" key="1">
    <source>
        <dbReference type="ARBA" id="ARBA00010562"/>
    </source>
</evidence>
<dbReference type="GeneID" id="93481218"/>
<dbReference type="AlphaFoldDB" id="C9KLR2"/>
<protein>
    <submittedName>
        <fullName evidence="3">Addiction module antitoxin, RelB/DinJ family</fullName>
    </submittedName>
</protein>
<dbReference type="InterPro" id="IPR013321">
    <property type="entry name" value="Arc_rbn_hlx_hlx"/>
</dbReference>
<evidence type="ECO:0000256" key="2">
    <source>
        <dbReference type="ARBA" id="ARBA00022649"/>
    </source>
</evidence>
<dbReference type="PATRIC" id="fig|500635.8.peg.510"/>
<dbReference type="RefSeq" id="WP_005840607.1">
    <property type="nucleotide sequence ID" value="NZ_GG697141.2"/>
</dbReference>
<sequence>MSTALLQVRVDEELKHRVDKKLKRMGLTTSSAVNLLLHQIDIQGKIPFEIVDRPNDLHHAVQDIEAGVGLSKVYQDTDELYKDLGI</sequence>
<dbReference type="PIRSF" id="PIRSF003108">
    <property type="entry name" value="DinJ"/>
    <property type="match status" value="1"/>
</dbReference>
<comment type="similarity">
    <text evidence="1">Belongs to the RelB/DinJ antitoxin family.</text>
</comment>
<gene>
    <name evidence="3" type="ORF">MITSMUL_04146</name>
</gene>
<dbReference type="Gene3D" id="1.10.1220.10">
    <property type="entry name" value="Met repressor-like"/>
    <property type="match status" value="1"/>
</dbReference>
<dbReference type="GO" id="GO:0015643">
    <property type="term" value="F:toxic substance binding"/>
    <property type="evidence" value="ECO:0007669"/>
    <property type="project" value="InterPro"/>
</dbReference>
<dbReference type="InterPro" id="IPR026262">
    <property type="entry name" value="DinJ"/>
</dbReference>
<dbReference type="PANTHER" id="PTHR38781">
    <property type="entry name" value="ANTITOXIN DINJ-RELATED"/>
    <property type="match status" value="1"/>
</dbReference>
<reference evidence="3" key="1">
    <citation type="submission" date="2009-09" db="EMBL/GenBank/DDBJ databases">
        <authorList>
            <person name="Weinstock G."/>
            <person name="Sodergren E."/>
            <person name="Clifton S."/>
            <person name="Fulton L."/>
            <person name="Fulton B."/>
            <person name="Courtney L."/>
            <person name="Fronick C."/>
            <person name="Harrison M."/>
            <person name="Strong C."/>
            <person name="Farmer C."/>
            <person name="Delahaunty K."/>
            <person name="Markovic C."/>
            <person name="Hall O."/>
            <person name="Minx P."/>
            <person name="Tomlinson C."/>
            <person name="Mitreva M."/>
            <person name="Nelson J."/>
            <person name="Hou S."/>
            <person name="Wollam A."/>
            <person name="Pepin K.H."/>
            <person name="Johnson M."/>
            <person name="Bhonagiri V."/>
            <person name="Nash W.E."/>
            <person name="Warren W."/>
            <person name="Chinwalla A."/>
            <person name="Mardis E.R."/>
            <person name="Wilson R.K."/>
        </authorList>
    </citation>
    <scope>NUCLEOTIDE SEQUENCE [LARGE SCALE GENOMIC DNA]</scope>
    <source>
        <strain evidence="3">DSM 20544</strain>
    </source>
</reference>
<evidence type="ECO:0000313" key="4">
    <source>
        <dbReference type="Proteomes" id="UP000003671"/>
    </source>
</evidence>
<evidence type="ECO:0000313" key="3">
    <source>
        <dbReference type="EMBL" id="EEX69076.1"/>
    </source>
</evidence>
<name>C9KLR2_9FIRM</name>
<dbReference type="eggNOG" id="COG3077">
    <property type="taxonomic scope" value="Bacteria"/>
</dbReference>